<protein>
    <submittedName>
        <fullName evidence="2">Uncharacterized protein</fullName>
    </submittedName>
</protein>
<keyword evidence="1" id="KW-0812">Transmembrane</keyword>
<comment type="caution">
    <text evidence="2">The sequence shown here is derived from an EMBL/GenBank/DDBJ whole genome shotgun (WGS) entry which is preliminary data.</text>
</comment>
<gene>
    <name evidence="2" type="ORF">ACFFVF_21060</name>
</gene>
<keyword evidence="1" id="KW-0472">Membrane</keyword>
<evidence type="ECO:0000313" key="3">
    <source>
        <dbReference type="Proteomes" id="UP001589607"/>
    </source>
</evidence>
<reference evidence="2 3" key="1">
    <citation type="submission" date="2024-09" db="EMBL/GenBank/DDBJ databases">
        <authorList>
            <person name="Sun Q."/>
            <person name="Mori K."/>
        </authorList>
    </citation>
    <scope>NUCLEOTIDE SEQUENCE [LARGE SCALE GENOMIC DNA]</scope>
    <source>
        <strain evidence="2 3">CECT 7955</strain>
    </source>
</reference>
<sequence length="68" mass="7855">MKNVLSKIKWKLLLISSTITFILLTPLLYQLALSYKSQSMINDVLVFSKSFIVALVLLFFITFLNKNK</sequence>
<dbReference type="EMBL" id="JBHMEY010000100">
    <property type="protein sequence ID" value="MFB9099007.1"/>
    <property type="molecule type" value="Genomic_DNA"/>
</dbReference>
<dbReference type="RefSeq" id="WP_236452862.1">
    <property type="nucleotide sequence ID" value="NZ_CBCSGE010000039.1"/>
</dbReference>
<feature type="transmembrane region" description="Helical" evidence="1">
    <location>
        <begin position="12"/>
        <end position="32"/>
    </location>
</feature>
<keyword evidence="3" id="KW-1185">Reference proteome</keyword>
<keyword evidence="1" id="KW-1133">Transmembrane helix</keyword>
<organism evidence="2 3">
    <name type="scientific">Flavobacterium jumunjinense</name>
    <dbReference type="NCBI Taxonomy" id="998845"/>
    <lineage>
        <taxon>Bacteria</taxon>
        <taxon>Pseudomonadati</taxon>
        <taxon>Bacteroidota</taxon>
        <taxon>Flavobacteriia</taxon>
        <taxon>Flavobacteriales</taxon>
        <taxon>Flavobacteriaceae</taxon>
        <taxon>Flavobacterium</taxon>
    </lineage>
</organism>
<evidence type="ECO:0000313" key="2">
    <source>
        <dbReference type="EMBL" id="MFB9099007.1"/>
    </source>
</evidence>
<dbReference type="Proteomes" id="UP001589607">
    <property type="component" value="Unassembled WGS sequence"/>
</dbReference>
<feature type="transmembrane region" description="Helical" evidence="1">
    <location>
        <begin position="44"/>
        <end position="64"/>
    </location>
</feature>
<name>A0ABV5GUE1_9FLAO</name>
<evidence type="ECO:0000256" key="1">
    <source>
        <dbReference type="SAM" id="Phobius"/>
    </source>
</evidence>
<proteinExistence type="predicted"/>
<accession>A0ABV5GUE1</accession>